<dbReference type="SUPFAM" id="SSF54909">
    <property type="entry name" value="Dimeric alpha+beta barrel"/>
    <property type="match status" value="1"/>
</dbReference>
<sequence>MQFLMIISHDDSFRPTESLIENIHAWIVGMEQKGIRVYGNPLQPASDAVTVRIRNGEENIATGPFSDSKEQMCGYELIECKDLDEAVRLASKHPMAEAATIEVRPVWAQLAK</sequence>
<evidence type="ECO:0000313" key="3">
    <source>
        <dbReference type="EMBL" id="API82226.1"/>
    </source>
</evidence>
<proteinExistence type="inferred from homology"/>
<dbReference type="PANTHER" id="PTHR35174:SF3">
    <property type="entry name" value="BLL7171 PROTEIN"/>
    <property type="match status" value="1"/>
</dbReference>
<dbReference type="AlphaFoldDB" id="A0A1S5SII5"/>
<keyword evidence="3" id="KW-0614">Plasmid</keyword>
<protein>
    <submittedName>
        <fullName evidence="3">Transcription initiation protein</fullName>
    </submittedName>
</protein>
<evidence type="ECO:0000256" key="1">
    <source>
        <dbReference type="ARBA" id="ARBA00007689"/>
    </source>
</evidence>
<dbReference type="InterPro" id="IPR011008">
    <property type="entry name" value="Dimeric_a/b-barrel"/>
</dbReference>
<comment type="similarity">
    <text evidence="1">Belongs to the YciI family.</text>
</comment>
<name>A0A1S5SII5_SALET</name>
<organism evidence="3">
    <name type="scientific">Salmonella enterica I</name>
    <dbReference type="NCBI Taxonomy" id="59201"/>
    <lineage>
        <taxon>Bacteria</taxon>
        <taxon>Pseudomonadati</taxon>
        <taxon>Pseudomonadota</taxon>
        <taxon>Gammaproteobacteria</taxon>
        <taxon>Enterobacterales</taxon>
        <taxon>Enterobacteriaceae</taxon>
        <taxon>Salmonella</taxon>
    </lineage>
</organism>
<accession>A0A1S5SII5</accession>
<dbReference type="Gene3D" id="3.30.70.1060">
    <property type="entry name" value="Dimeric alpha+beta barrel"/>
    <property type="match status" value="1"/>
</dbReference>
<dbReference type="RefSeq" id="WP_011977801.1">
    <property type="nucleotide sequence ID" value="NZ_LSZD01000162.1"/>
</dbReference>
<dbReference type="InterPro" id="IPR005545">
    <property type="entry name" value="YCII"/>
</dbReference>
<evidence type="ECO:0000259" key="2">
    <source>
        <dbReference type="Pfam" id="PF03795"/>
    </source>
</evidence>
<dbReference type="PANTHER" id="PTHR35174">
    <property type="entry name" value="BLL7171 PROTEIN-RELATED"/>
    <property type="match status" value="1"/>
</dbReference>
<dbReference type="EMBL" id="KX815983">
    <property type="protein sequence ID" value="API82226.1"/>
    <property type="molecule type" value="Genomic_DNA"/>
</dbReference>
<feature type="domain" description="YCII-related" evidence="2">
    <location>
        <begin position="1"/>
        <end position="107"/>
    </location>
</feature>
<reference evidence="3" key="1">
    <citation type="submission" date="2016-12" db="EMBL/GenBank/DDBJ databases">
        <title>A hybrid virulence and antibiotic resistance plasmid isolated from Salmonella Dublin.</title>
        <authorList>
            <person name="Mangat C.S."/>
            <person name="Bekal S."/>
            <person name="Mulvey M.R."/>
        </authorList>
    </citation>
    <scope>NUCLEOTIDE SEQUENCE</scope>
    <source>
        <strain evidence="3">N13-01125</strain>
        <plasmid evidence="3">pN13-01125</plasmid>
    </source>
</reference>
<geneLocation type="plasmid" evidence="3">
    <name>pN13-01125</name>
</geneLocation>
<dbReference type="Pfam" id="PF03795">
    <property type="entry name" value="YCII"/>
    <property type="match status" value="1"/>
</dbReference>